<evidence type="ECO:0000313" key="3">
    <source>
        <dbReference type="EMBL" id="CAF1185624.1"/>
    </source>
</evidence>
<dbReference type="EMBL" id="CAJNOE010000382">
    <property type="protein sequence ID" value="CAF1185624.1"/>
    <property type="molecule type" value="Genomic_DNA"/>
</dbReference>
<proteinExistence type="predicted"/>
<evidence type="ECO:0000256" key="1">
    <source>
        <dbReference type="SAM" id="MobiDB-lite"/>
    </source>
</evidence>
<feature type="transmembrane region" description="Helical" evidence="2">
    <location>
        <begin position="71"/>
        <end position="99"/>
    </location>
</feature>
<keyword evidence="2" id="KW-0812">Transmembrane</keyword>
<keyword evidence="2" id="KW-1133">Transmembrane helix</keyword>
<protein>
    <submittedName>
        <fullName evidence="3">Uncharacterized protein</fullName>
    </submittedName>
</protein>
<dbReference type="Proteomes" id="UP000663860">
    <property type="component" value="Unassembled WGS sequence"/>
</dbReference>
<name>A0A814VHU5_9BILA</name>
<feature type="compositionally biased region" description="Polar residues" evidence="1">
    <location>
        <begin position="197"/>
        <end position="210"/>
    </location>
</feature>
<comment type="caution">
    <text evidence="3">The sequence shown here is derived from an EMBL/GenBank/DDBJ whole genome shotgun (WGS) entry which is preliminary data.</text>
</comment>
<accession>A0A814VHU5</accession>
<dbReference type="AlphaFoldDB" id="A0A814VHU5"/>
<keyword evidence="2" id="KW-0472">Membrane</keyword>
<evidence type="ECO:0000256" key="2">
    <source>
        <dbReference type="SAM" id="Phobius"/>
    </source>
</evidence>
<feature type="region of interest" description="Disordered" evidence="1">
    <location>
        <begin position="195"/>
        <end position="218"/>
    </location>
</feature>
<sequence>MAILIGNQKNEIEQKINNGSNSNINLGDSALPKIHDTPVQTAFKSANKIIESGTDIITAPAVWLKDMQKNWLSYMVVLAVMLITVCHYIFAMGSIFSIFPRSVKYSAQISGNNNNVWFIDTSKFNITSILDQTIQNATKKFQNIVIANNPGIIINILLILMITSLPILFLYLKRYHRQQLLANINLHRSPFGRSNEHSVSNSTSIPNHVPNSIGGYLT</sequence>
<gene>
    <name evidence="3" type="ORF">IZO911_LOCUS27727</name>
</gene>
<organism evidence="3 4">
    <name type="scientific">Adineta steineri</name>
    <dbReference type="NCBI Taxonomy" id="433720"/>
    <lineage>
        <taxon>Eukaryota</taxon>
        <taxon>Metazoa</taxon>
        <taxon>Spiralia</taxon>
        <taxon>Gnathifera</taxon>
        <taxon>Rotifera</taxon>
        <taxon>Eurotatoria</taxon>
        <taxon>Bdelloidea</taxon>
        <taxon>Adinetida</taxon>
        <taxon>Adinetidae</taxon>
        <taxon>Adineta</taxon>
    </lineage>
</organism>
<feature type="transmembrane region" description="Helical" evidence="2">
    <location>
        <begin position="152"/>
        <end position="172"/>
    </location>
</feature>
<reference evidence="3" key="1">
    <citation type="submission" date="2021-02" db="EMBL/GenBank/DDBJ databases">
        <authorList>
            <person name="Nowell W R."/>
        </authorList>
    </citation>
    <scope>NUCLEOTIDE SEQUENCE</scope>
</reference>
<evidence type="ECO:0000313" key="4">
    <source>
        <dbReference type="Proteomes" id="UP000663860"/>
    </source>
</evidence>